<comment type="catalytic activity">
    <reaction evidence="16">
        <text>riboflavin + ATP = FMN + ADP + H(+)</text>
        <dbReference type="Rhea" id="RHEA:14357"/>
        <dbReference type="ChEBI" id="CHEBI:15378"/>
        <dbReference type="ChEBI" id="CHEBI:30616"/>
        <dbReference type="ChEBI" id="CHEBI:57986"/>
        <dbReference type="ChEBI" id="CHEBI:58210"/>
        <dbReference type="ChEBI" id="CHEBI:456216"/>
        <dbReference type="EC" id="2.7.1.26"/>
    </reaction>
</comment>
<evidence type="ECO:0000256" key="11">
    <source>
        <dbReference type="ARBA" id="ARBA00022741"/>
    </source>
</evidence>
<sequence>MHGTSLWASISIVSIWYGLDRIPASVVSEGSAVTIGVFDGVHRGHQQLVKRVIEKARELDVPSVMFTFDPHPTVVFSPERVPAQLGTLEQRVELAHNMGIDHVVVVGFTAEIASWSPAEYVDHALVELLHAKAVVVGDNFTFGHKAAGTAPMLKRLGAERGIDVEVLSLLSDSDAPLESVDGTPGDWVVCSTYIREQLAAGEVTAAARALGRNFSVRGEVTHGAGRGGRALGFPTANLYFHDKYALPADGVYAGYVTILPDQVDREAQAQQPGEPPIVVKAGQKVGTMPVGQKLPAAISVGTNPTFGHEPRSVESFILDGEADLYGLNVDVEFVERIRGQETYSDLDELINAINRDVESTRAALR</sequence>
<dbReference type="GO" id="GO:0005524">
    <property type="term" value="F:ATP binding"/>
    <property type="evidence" value="ECO:0007669"/>
    <property type="project" value="UniProtKB-KW"/>
</dbReference>
<keyword evidence="14" id="KW-0067">ATP-binding</keyword>
<keyword evidence="8" id="KW-0288">FMN</keyword>
<keyword evidence="9" id="KW-0808">Transferase</keyword>
<organism evidence="19 20">
    <name type="scientific">Corynebacterium auriscanis</name>
    <dbReference type="NCBI Taxonomy" id="99807"/>
    <lineage>
        <taxon>Bacteria</taxon>
        <taxon>Bacillati</taxon>
        <taxon>Actinomycetota</taxon>
        <taxon>Actinomycetes</taxon>
        <taxon>Mycobacteriales</taxon>
        <taxon>Corynebacteriaceae</taxon>
        <taxon>Corynebacterium</taxon>
    </lineage>
</organism>
<dbReference type="FunFam" id="3.40.50.620:FF:000021">
    <property type="entry name" value="Riboflavin biosynthesis protein"/>
    <property type="match status" value="1"/>
</dbReference>
<comment type="caution">
    <text evidence="19">The sequence shown here is derived from an EMBL/GenBank/DDBJ whole genome shotgun (WGS) entry which is preliminary data.</text>
</comment>
<dbReference type="PIRSF" id="PIRSF004491">
    <property type="entry name" value="FAD_Synth"/>
    <property type="match status" value="1"/>
</dbReference>
<keyword evidence="20" id="KW-1185">Reference proteome</keyword>
<dbReference type="EC" id="2.7.7.2" evidence="5"/>
<dbReference type="PANTHER" id="PTHR22749">
    <property type="entry name" value="RIBOFLAVIN KINASE/FMN ADENYLYLTRANSFERASE"/>
    <property type="match status" value="1"/>
</dbReference>
<evidence type="ECO:0000313" key="20">
    <source>
        <dbReference type="Proteomes" id="UP000030145"/>
    </source>
</evidence>
<evidence type="ECO:0000256" key="13">
    <source>
        <dbReference type="ARBA" id="ARBA00022827"/>
    </source>
</evidence>
<reference evidence="19 20" key="1">
    <citation type="submission" date="2014-10" db="EMBL/GenBank/DDBJ databases">
        <title>Whole Genome sequence of Corynebacterium auriscanis strain CIP 106629.</title>
        <authorList>
            <person name="Hassan S.S."/>
            <person name="Jamal S.B."/>
            <person name="Tiwari S."/>
            <person name="Oliveira L.D.C."/>
            <person name="Souza F."/>
            <person name="Mariano D.C."/>
            <person name="Almeida S."/>
            <person name="Dorella F."/>
            <person name="Pereira F."/>
            <person name="Carvalho A."/>
            <person name="Leal C.A."/>
            <person name="Soares S.D.C."/>
            <person name="Figueiredo H.C."/>
            <person name="Silva A."/>
            <person name="Azevedo V.A."/>
        </authorList>
    </citation>
    <scope>NUCLEOTIDE SEQUENCE [LARGE SCALE GENOMIC DNA]</scope>
    <source>
        <strain evidence="19 20">CIP 106629</strain>
    </source>
</reference>
<evidence type="ECO:0000256" key="6">
    <source>
        <dbReference type="ARBA" id="ARBA00018483"/>
    </source>
</evidence>
<keyword evidence="15" id="KW-0511">Multifunctional enzyme</keyword>
<gene>
    <name evidence="19" type="ORF">MA47_00620</name>
</gene>
<evidence type="ECO:0000256" key="17">
    <source>
        <dbReference type="ARBA" id="ARBA00049494"/>
    </source>
</evidence>
<evidence type="ECO:0000256" key="1">
    <source>
        <dbReference type="ARBA" id="ARBA00004726"/>
    </source>
</evidence>
<name>A0A0A2DRD5_9CORY</name>
<evidence type="ECO:0000256" key="8">
    <source>
        <dbReference type="ARBA" id="ARBA00022643"/>
    </source>
</evidence>
<evidence type="ECO:0000313" key="19">
    <source>
        <dbReference type="EMBL" id="KGM19401.1"/>
    </source>
</evidence>
<dbReference type="AlphaFoldDB" id="A0A0A2DRD5"/>
<evidence type="ECO:0000256" key="2">
    <source>
        <dbReference type="ARBA" id="ARBA00005201"/>
    </source>
</evidence>
<dbReference type="InterPro" id="IPR015864">
    <property type="entry name" value="FAD_synthase"/>
</dbReference>
<dbReference type="UniPathway" id="UPA00277">
    <property type="reaction ID" value="UER00407"/>
</dbReference>
<keyword evidence="12 19" id="KW-0418">Kinase</keyword>
<protein>
    <recommendedName>
        <fullName evidence="6">Bifunctional riboflavin kinase/FMN adenylyltransferase</fullName>
        <ecNumber evidence="4">2.7.1.26</ecNumber>
        <ecNumber evidence="5">2.7.7.2</ecNumber>
    </recommendedName>
</protein>
<dbReference type="NCBIfam" id="NF004160">
    <property type="entry name" value="PRK05627.1-3"/>
    <property type="match status" value="1"/>
</dbReference>
<keyword evidence="13" id="KW-0274">FAD</keyword>
<dbReference type="InterPro" id="IPR023468">
    <property type="entry name" value="Riboflavin_kinase"/>
</dbReference>
<dbReference type="GO" id="GO:0009231">
    <property type="term" value="P:riboflavin biosynthetic process"/>
    <property type="evidence" value="ECO:0007669"/>
    <property type="project" value="InterPro"/>
</dbReference>
<dbReference type="GO" id="GO:0006747">
    <property type="term" value="P:FAD biosynthetic process"/>
    <property type="evidence" value="ECO:0007669"/>
    <property type="project" value="UniProtKB-UniPathway"/>
</dbReference>
<dbReference type="GO" id="GO:0009398">
    <property type="term" value="P:FMN biosynthetic process"/>
    <property type="evidence" value="ECO:0007669"/>
    <property type="project" value="UniProtKB-UniPathway"/>
</dbReference>
<dbReference type="GO" id="GO:0003919">
    <property type="term" value="F:FMN adenylyltransferase activity"/>
    <property type="evidence" value="ECO:0007669"/>
    <property type="project" value="UniProtKB-EC"/>
</dbReference>
<evidence type="ECO:0000256" key="7">
    <source>
        <dbReference type="ARBA" id="ARBA00022630"/>
    </source>
</evidence>
<dbReference type="Gene3D" id="3.40.50.620">
    <property type="entry name" value="HUPs"/>
    <property type="match status" value="1"/>
</dbReference>
<dbReference type="GO" id="GO:0008531">
    <property type="term" value="F:riboflavin kinase activity"/>
    <property type="evidence" value="ECO:0007669"/>
    <property type="project" value="UniProtKB-EC"/>
</dbReference>
<dbReference type="InterPro" id="IPR023465">
    <property type="entry name" value="Riboflavin_kinase_dom_sf"/>
</dbReference>
<evidence type="ECO:0000256" key="15">
    <source>
        <dbReference type="ARBA" id="ARBA00023268"/>
    </source>
</evidence>
<comment type="catalytic activity">
    <reaction evidence="17">
        <text>FMN + ATP + H(+) = FAD + diphosphate</text>
        <dbReference type="Rhea" id="RHEA:17237"/>
        <dbReference type="ChEBI" id="CHEBI:15378"/>
        <dbReference type="ChEBI" id="CHEBI:30616"/>
        <dbReference type="ChEBI" id="CHEBI:33019"/>
        <dbReference type="ChEBI" id="CHEBI:57692"/>
        <dbReference type="ChEBI" id="CHEBI:58210"/>
        <dbReference type="EC" id="2.7.7.2"/>
    </reaction>
</comment>
<dbReference type="PANTHER" id="PTHR22749:SF6">
    <property type="entry name" value="RIBOFLAVIN KINASE"/>
    <property type="match status" value="1"/>
</dbReference>
<dbReference type="Pfam" id="PF01687">
    <property type="entry name" value="Flavokinase"/>
    <property type="match status" value="1"/>
</dbReference>
<evidence type="ECO:0000256" key="5">
    <source>
        <dbReference type="ARBA" id="ARBA00012393"/>
    </source>
</evidence>
<comment type="similarity">
    <text evidence="3">Belongs to the RibF family.</text>
</comment>
<dbReference type="InterPro" id="IPR015865">
    <property type="entry name" value="Riboflavin_kinase_bac/euk"/>
</dbReference>
<dbReference type="CDD" id="cd02064">
    <property type="entry name" value="FAD_synthetase_N"/>
    <property type="match status" value="1"/>
</dbReference>
<dbReference type="SMART" id="SM00904">
    <property type="entry name" value="Flavokinase"/>
    <property type="match status" value="1"/>
</dbReference>
<dbReference type="InterPro" id="IPR014729">
    <property type="entry name" value="Rossmann-like_a/b/a_fold"/>
</dbReference>
<evidence type="ECO:0000256" key="12">
    <source>
        <dbReference type="ARBA" id="ARBA00022777"/>
    </source>
</evidence>
<accession>A0A0A2DRD5</accession>
<dbReference type="Proteomes" id="UP000030145">
    <property type="component" value="Unassembled WGS sequence"/>
</dbReference>
<evidence type="ECO:0000256" key="9">
    <source>
        <dbReference type="ARBA" id="ARBA00022679"/>
    </source>
</evidence>
<keyword evidence="7" id="KW-0285">Flavoprotein</keyword>
<dbReference type="EC" id="2.7.1.26" evidence="4"/>
<evidence type="ECO:0000256" key="3">
    <source>
        <dbReference type="ARBA" id="ARBA00010214"/>
    </source>
</evidence>
<dbReference type="Pfam" id="PF06574">
    <property type="entry name" value="FAD_syn"/>
    <property type="match status" value="1"/>
</dbReference>
<comment type="pathway">
    <text evidence="1">Cofactor biosynthesis; FAD biosynthesis; FAD from FMN: step 1/1.</text>
</comment>
<dbReference type="InterPro" id="IPR002606">
    <property type="entry name" value="Riboflavin_kinase_bac"/>
</dbReference>
<evidence type="ECO:0000259" key="18">
    <source>
        <dbReference type="SMART" id="SM00904"/>
    </source>
</evidence>
<dbReference type="Gene3D" id="2.40.30.30">
    <property type="entry name" value="Riboflavin kinase-like"/>
    <property type="match status" value="1"/>
</dbReference>
<evidence type="ECO:0000256" key="16">
    <source>
        <dbReference type="ARBA" id="ARBA00047880"/>
    </source>
</evidence>
<feature type="domain" description="Riboflavin kinase" evidence="18">
    <location>
        <begin position="209"/>
        <end position="365"/>
    </location>
</feature>
<evidence type="ECO:0000256" key="14">
    <source>
        <dbReference type="ARBA" id="ARBA00022840"/>
    </source>
</evidence>
<evidence type="ECO:0000256" key="10">
    <source>
        <dbReference type="ARBA" id="ARBA00022695"/>
    </source>
</evidence>
<dbReference type="EMBL" id="JRVJ01000001">
    <property type="protein sequence ID" value="KGM19401.1"/>
    <property type="molecule type" value="Genomic_DNA"/>
</dbReference>
<evidence type="ECO:0000256" key="4">
    <source>
        <dbReference type="ARBA" id="ARBA00012105"/>
    </source>
</evidence>
<keyword evidence="10" id="KW-0548">Nucleotidyltransferase</keyword>
<comment type="pathway">
    <text evidence="2">Cofactor biosynthesis; FMN biosynthesis; FMN from riboflavin (ATP route): step 1/1.</text>
</comment>
<dbReference type="UniPathway" id="UPA00276">
    <property type="reaction ID" value="UER00406"/>
</dbReference>
<keyword evidence="11" id="KW-0547">Nucleotide-binding</keyword>
<dbReference type="SUPFAM" id="SSF52374">
    <property type="entry name" value="Nucleotidylyl transferase"/>
    <property type="match status" value="1"/>
</dbReference>
<proteinExistence type="inferred from homology"/>
<dbReference type="SUPFAM" id="SSF82114">
    <property type="entry name" value="Riboflavin kinase-like"/>
    <property type="match status" value="1"/>
</dbReference>